<evidence type="ECO:0000313" key="2">
    <source>
        <dbReference type="EMBL" id="KAF8760038.1"/>
    </source>
</evidence>
<feature type="region of interest" description="Disordered" evidence="1">
    <location>
        <begin position="170"/>
        <end position="207"/>
    </location>
</feature>
<accession>A0A8H7IIA2</accession>
<organism evidence="2 3">
    <name type="scientific">Rhizoctonia solani</name>
    <dbReference type="NCBI Taxonomy" id="456999"/>
    <lineage>
        <taxon>Eukaryota</taxon>
        <taxon>Fungi</taxon>
        <taxon>Dikarya</taxon>
        <taxon>Basidiomycota</taxon>
        <taxon>Agaricomycotina</taxon>
        <taxon>Agaricomycetes</taxon>
        <taxon>Cantharellales</taxon>
        <taxon>Ceratobasidiaceae</taxon>
        <taxon>Rhizoctonia</taxon>
    </lineage>
</organism>
<reference evidence="2" key="1">
    <citation type="submission" date="2020-09" db="EMBL/GenBank/DDBJ databases">
        <title>Comparative genome analyses of four rice-infecting Rhizoctonia solani isolates reveal extensive enrichment of homogalacturonan modification genes.</title>
        <authorList>
            <person name="Lee D.-Y."/>
            <person name="Jeon J."/>
            <person name="Kim K.-T."/>
            <person name="Cheong K."/>
            <person name="Song H."/>
            <person name="Choi G."/>
            <person name="Ko J."/>
            <person name="Opiyo S.O."/>
            <person name="Zuo S."/>
            <person name="Madhav S."/>
            <person name="Lee Y.-H."/>
            <person name="Wang G.-L."/>
        </authorList>
    </citation>
    <scope>NUCLEOTIDE SEQUENCE</scope>
    <source>
        <strain evidence="2">AG1-IA B2</strain>
    </source>
</reference>
<dbReference type="PANTHER" id="PTHR46018:SF2">
    <property type="entry name" value="ZINC PHOSPHODIESTERASE ELAC PROTEIN 1"/>
    <property type="match status" value="1"/>
</dbReference>
<sequence>MSIFSARAQSCNNDPEKVHIEIYGTPGLRQLIRSTLNLTHMNLSGKYIVHELHNSEGDIGDESAPHPNEIIGSNIRADSQQFWQNIGEDAGIKVDVGPIEHRVACMGYVFTEKHTSATIPRRLVCLGDTSSATHIAPLCVSEGIYPSLVIHESTNAWIPPDVDRRQLYGGARKTPQSVREKAISKGHSTPDMAGPSLARFPNPSPSDPIMREIARQATVAWGRRDASAIAAHDLFWIDIPQRPVEPSGSPEKQPSTSSSGIVCETHLWDDPLEPDQPTSQISKRKWAQNHTEGSRGSHGNLSRGRGRGREEAAVAVTVVETDAVYNLTVQQRTDHAFGSPQLCSTSLHLIV</sequence>
<proteinExistence type="predicted"/>
<dbReference type="Gene3D" id="3.60.15.10">
    <property type="entry name" value="Ribonuclease Z/Hydroxyacylglutathione hydrolase-like"/>
    <property type="match status" value="1"/>
</dbReference>
<protein>
    <submittedName>
        <fullName evidence="2">Beta-lactamase superfamily domain</fullName>
    </submittedName>
</protein>
<dbReference type="InterPro" id="IPR036866">
    <property type="entry name" value="RibonucZ/Hydroxyglut_hydro"/>
</dbReference>
<dbReference type="GO" id="GO:0042781">
    <property type="term" value="F:3'-tRNA processing endoribonuclease activity"/>
    <property type="evidence" value="ECO:0007669"/>
    <property type="project" value="TreeGrafter"/>
</dbReference>
<gene>
    <name evidence="2" type="ORF">RHS01_01850</name>
</gene>
<dbReference type="AlphaFoldDB" id="A0A8H7IIA2"/>
<name>A0A8H7IIA2_9AGAM</name>
<dbReference type="Proteomes" id="UP000614334">
    <property type="component" value="Unassembled WGS sequence"/>
</dbReference>
<evidence type="ECO:0000313" key="3">
    <source>
        <dbReference type="Proteomes" id="UP000614334"/>
    </source>
</evidence>
<dbReference type="SUPFAM" id="SSF56281">
    <property type="entry name" value="Metallo-hydrolase/oxidoreductase"/>
    <property type="match status" value="1"/>
</dbReference>
<comment type="caution">
    <text evidence="2">The sequence shown here is derived from an EMBL/GenBank/DDBJ whole genome shotgun (WGS) entry which is preliminary data.</text>
</comment>
<evidence type="ECO:0000256" key="1">
    <source>
        <dbReference type="SAM" id="MobiDB-lite"/>
    </source>
</evidence>
<dbReference type="PANTHER" id="PTHR46018">
    <property type="entry name" value="ZINC PHOSPHODIESTERASE ELAC PROTEIN 1"/>
    <property type="match status" value="1"/>
</dbReference>
<dbReference type="EMBL" id="JACYCF010000002">
    <property type="protein sequence ID" value="KAF8760038.1"/>
    <property type="molecule type" value="Genomic_DNA"/>
</dbReference>
<dbReference type="GO" id="GO:0005634">
    <property type="term" value="C:nucleus"/>
    <property type="evidence" value="ECO:0007669"/>
    <property type="project" value="TreeGrafter"/>
</dbReference>
<feature type="region of interest" description="Disordered" evidence="1">
    <location>
        <begin position="268"/>
        <end position="309"/>
    </location>
</feature>